<dbReference type="EMBL" id="KB822723">
    <property type="protein sequence ID" value="ETN38159.1"/>
    <property type="molecule type" value="Genomic_DNA"/>
</dbReference>
<dbReference type="GeneID" id="19975122"/>
<evidence type="ECO:0000313" key="3">
    <source>
        <dbReference type="Proteomes" id="UP000030752"/>
    </source>
</evidence>
<dbReference type="RefSeq" id="XP_008720328.1">
    <property type="nucleotide sequence ID" value="XM_008722106.1"/>
</dbReference>
<gene>
    <name evidence="2" type="ORF">HMPREF1541_07783</name>
</gene>
<evidence type="ECO:0000256" key="1">
    <source>
        <dbReference type="SAM" id="MobiDB-lite"/>
    </source>
</evidence>
<evidence type="ECO:0000313" key="2">
    <source>
        <dbReference type="EMBL" id="ETN38159.1"/>
    </source>
</evidence>
<dbReference type="AlphaFoldDB" id="W2RQZ9"/>
<sequence>MCSSPQYQKLPGFQELCKATGQDVLLESSPVQTSLELLVERPHEPQTTVPESRGWFNASQPEVRRAIHTLQRLGLSRDDLYDTAFDISPDRPLYEGTKLEVEPVKPSRSGLSHQTASAVKHSFVEKKRRFRHMEWQTTLHRMCPEKAHELVTSDPSYLGIDEDSTDDGGHTAASKKGNKTSSKKPGKDESFCATTYSLAICGIVLQSEHEGRKAAESRVAYLERQLRKRKFEDDDSASTSSRSFARGSFPPTSRLPLSPSPTPTCSSSSWCH</sequence>
<keyword evidence="3" id="KW-1185">Reference proteome</keyword>
<feature type="region of interest" description="Disordered" evidence="1">
    <location>
        <begin position="225"/>
        <end position="272"/>
    </location>
</feature>
<dbReference type="HOGENOM" id="CLU_1023150_0_0_1"/>
<dbReference type="Proteomes" id="UP000030752">
    <property type="component" value="Unassembled WGS sequence"/>
</dbReference>
<accession>W2RQZ9</accession>
<feature type="region of interest" description="Disordered" evidence="1">
    <location>
        <begin position="154"/>
        <end position="188"/>
    </location>
</feature>
<dbReference type="VEuPathDB" id="FungiDB:HMPREF1541_07783"/>
<dbReference type="InParanoid" id="W2RQZ9"/>
<name>W2RQZ9_CYPE1</name>
<reference evidence="2 3" key="1">
    <citation type="submission" date="2013-03" db="EMBL/GenBank/DDBJ databases">
        <title>The Genome Sequence of Phialophora europaea CBS 101466.</title>
        <authorList>
            <consortium name="The Broad Institute Genomics Platform"/>
            <person name="Cuomo C."/>
            <person name="de Hoog S."/>
            <person name="Gorbushina A."/>
            <person name="Walker B."/>
            <person name="Young S.K."/>
            <person name="Zeng Q."/>
            <person name="Gargeya S."/>
            <person name="Fitzgerald M."/>
            <person name="Haas B."/>
            <person name="Abouelleil A."/>
            <person name="Allen A.W."/>
            <person name="Alvarado L."/>
            <person name="Arachchi H.M."/>
            <person name="Berlin A.M."/>
            <person name="Chapman S.B."/>
            <person name="Gainer-Dewar J."/>
            <person name="Goldberg J."/>
            <person name="Griggs A."/>
            <person name="Gujja S."/>
            <person name="Hansen M."/>
            <person name="Howarth C."/>
            <person name="Imamovic A."/>
            <person name="Ireland A."/>
            <person name="Larimer J."/>
            <person name="McCowan C."/>
            <person name="Murphy C."/>
            <person name="Pearson M."/>
            <person name="Poon T.W."/>
            <person name="Priest M."/>
            <person name="Roberts A."/>
            <person name="Saif S."/>
            <person name="Shea T."/>
            <person name="Sisk P."/>
            <person name="Sykes S."/>
            <person name="Wortman J."/>
            <person name="Nusbaum C."/>
            <person name="Birren B."/>
        </authorList>
    </citation>
    <scope>NUCLEOTIDE SEQUENCE [LARGE SCALE GENOMIC DNA]</scope>
    <source>
        <strain evidence="2 3">CBS 101466</strain>
    </source>
</reference>
<protein>
    <submittedName>
        <fullName evidence="2">Uncharacterized protein</fullName>
    </submittedName>
</protein>
<organism evidence="2 3">
    <name type="scientific">Cyphellophora europaea (strain CBS 101466)</name>
    <name type="common">Phialophora europaea</name>
    <dbReference type="NCBI Taxonomy" id="1220924"/>
    <lineage>
        <taxon>Eukaryota</taxon>
        <taxon>Fungi</taxon>
        <taxon>Dikarya</taxon>
        <taxon>Ascomycota</taxon>
        <taxon>Pezizomycotina</taxon>
        <taxon>Eurotiomycetes</taxon>
        <taxon>Chaetothyriomycetidae</taxon>
        <taxon>Chaetothyriales</taxon>
        <taxon>Cyphellophoraceae</taxon>
        <taxon>Cyphellophora</taxon>
    </lineage>
</organism>
<proteinExistence type="predicted"/>
<feature type="compositionally biased region" description="Low complexity" evidence="1">
    <location>
        <begin position="248"/>
        <end position="272"/>
    </location>
</feature>